<dbReference type="InterPro" id="IPR003959">
    <property type="entry name" value="ATPase_AAA_core"/>
</dbReference>
<comment type="similarity">
    <text evidence="1">Belongs to the ClpA/ClpB family.</text>
</comment>
<dbReference type="Proteomes" id="UP000289738">
    <property type="component" value="Chromosome A01"/>
</dbReference>
<dbReference type="InterPro" id="IPR058954">
    <property type="entry name" value="AAA_lid_SMAX1"/>
</dbReference>
<name>A0A445EW01_ARAHY</name>
<dbReference type="EMBL" id="SDMP01000001">
    <property type="protein sequence ID" value="RYR79599.1"/>
    <property type="molecule type" value="Genomic_DNA"/>
</dbReference>
<accession>A0A445EW01</accession>
<keyword evidence="2" id="KW-0677">Repeat</keyword>
<protein>
    <submittedName>
        <fullName evidence="9">Uncharacterized protein</fullName>
    </submittedName>
</protein>
<dbReference type="Gene3D" id="3.40.50.300">
    <property type="entry name" value="P-loop containing nucleotide triphosphate hydrolases"/>
    <property type="match status" value="1"/>
</dbReference>
<gene>
    <name evidence="9" type="ORF">Ahy_A01g004408</name>
</gene>
<feature type="region of interest" description="Disordered" evidence="5">
    <location>
        <begin position="166"/>
        <end position="190"/>
    </location>
</feature>
<dbReference type="STRING" id="3818.A0A445EW01"/>
<dbReference type="InterPro" id="IPR058680">
    <property type="entry name" value="NBD_SMAX1-like"/>
</dbReference>
<dbReference type="Pfam" id="PF07724">
    <property type="entry name" value="AAA_2"/>
    <property type="match status" value="1"/>
</dbReference>
<evidence type="ECO:0000313" key="9">
    <source>
        <dbReference type="EMBL" id="RYR79599.1"/>
    </source>
</evidence>
<reference evidence="9 10" key="1">
    <citation type="submission" date="2019-01" db="EMBL/GenBank/DDBJ databases">
        <title>Sequencing of cultivated peanut Arachis hypogaea provides insights into genome evolution and oil improvement.</title>
        <authorList>
            <person name="Chen X."/>
        </authorList>
    </citation>
    <scope>NUCLEOTIDE SEQUENCE [LARGE SCALE GENOMIC DNA]</scope>
    <source>
        <strain evidence="10">cv. Fuhuasheng</strain>
        <tissue evidence="9">Leaves</tissue>
    </source>
</reference>
<dbReference type="Pfam" id="PF23569">
    <property type="entry name" value="NBD_SMAX1"/>
    <property type="match status" value="1"/>
</dbReference>
<dbReference type="GO" id="GO:0005524">
    <property type="term" value="F:ATP binding"/>
    <property type="evidence" value="ECO:0007669"/>
    <property type="project" value="InterPro"/>
</dbReference>
<feature type="domain" description="SMAX1-like nucleotide binding" evidence="7">
    <location>
        <begin position="4"/>
        <end position="134"/>
    </location>
</feature>
<dbReference type="Pfam" id="PF26587">
    <property type="entry name" value="AAA_lid_SMAX1"/>
    <property type="match status" value="1"/>
</dbReference>
<proteinExistence type="inferred from homology"/>
<dbReference type="GO" id="GO:0016887">
    <property type="term" value="F:ATP hydrolysis activity"/>
    <property type="evidence" value="ECO:0007669"/>
    <property type="project" value="InterPro"/>
</dbReference>
<keyword evidence="10" id="KW-1185">Reference proteome</keyword>
<dbReference type="InterPro" id="IPR051650">
    <property type="entry name" value="SL_signaling_regulator"/>
</dbReference>
<keyword evidence="4" id="KW-0804">Transcription</keyword>
<evidence type="ECO:0000256" key="3">
    <source>
        <dbReference type="ARBA" id="ARBA00023015"/>
    </source>
</evidence>
<evidence type="ECO:0000256" key="4">
    <source>
        <dbReference type="ARBA" id="ARBA00023163"/>
    </source>
</evidence>
<organism evidence="9 10">
    <name type="scientific">Arachis hypogaea</name>
    <name type="common">Peanut</name>
    <dbReference type="NCBI Taxonomy" id="3818"/>
    <lineage>
        <taxon>Eukaryota</taxon>
        <taxon>Viridiplantae</taxon>
        <taxon>Streptophyta</taxon>
        <taxon>Embryophyta</taxon>
        <taxon>Tracheophyta</taxon>
        <taxon>Spermatophyta</taxon>
        <taxon>Magnoliopsida</taxon>
        <taxon>eudicotyledons</taxon>
        <taxon>Gunneridae</taxon>
        <taxon>Pentapetalae</taxon>
        <taxon>rosids</taxon>
        <taxon>fabids</taxon>
        <taxon>Fabales</taxon>
        <taxon>Fabaceae</taxon>
        <taxon>Papilionoideae</taxon>
        <taxon>50 kb inversion clade</taxon>
        <taxon>dalbergioids sensu lato</taxon>
        <taxon>Dalbergieae</taxon>
        <taxon>Pterocarpus clade</taxon>
        <taxon>Arachis</taxon>
    </lineage>
</organism>
<evidence type="ECO:0000259" key="7">
    <source>
        <dbReference type="Pfam" id="PF23569"/>
    </source>
</evidence>
<evidence type="ECO:0000259" key="8">
    <source>
        <dbReference type="Pfam" id="PF26587"/>
    </source>
</evidence>
<dbReference type="SUPFAM" id="SSF52540">
    <property type="entry name" value="P-loop containing nucleoside triphosphate hydrolases"/>
    <property type="match status" value="1"/>
</dbReference>
<evidence type="ECO:0000313" key="10">
    <source>
        <dbReference type="Proteomes" id="UP000289738"/>
    </source>
</evidence>
<sequence>MDFVEKGKMGILPNELSGLSAVCVEKEICEYVMGNKSEETMSFRLKEVGSMVEKCLGAGVVVSFGEVEVLVKDEVVNSVGFVVEQLSSLLRNHGGKVWLVGVAGNCEAYSKFLGLFPNVDRDWDLHLLTLTSSSSPSATSSSSFMGSFVPLGGFFSTPSEFRSSSSTLINHNNNNSPSSSSSSSSSSPSSTLLLSRCDTCNEKYEQEMAELLNKVGHGDSGGYPTSLLWLQRDQNKGAMDLVKINEDNTNLNGKIFGLQRKWNEICQHVHHKHETSPTTRFPFGTIKVPLSLNEIQYSNQIPQILNKQKLPFSSSSPFGSVAVNNEIIEQVPQVSWLSPSTKATVNNVTTDLGLGTMYNTSNAQEPNTPKVHDHKGNLQHLSDSVSVDFEAMNEGSTHQIAISKPCSAPNFEGKFNSIDFKSLHKVLIEKVGWQEEAIYAINRAISLCSPGKRHSSYIRADTWLAFFGPDRVGKRKIALAIEECLFGNRDNLISVDLSSLEGLYPSNSVFEFQSPYCHDSLKRKTVVDYIAGELGKKPNSVIFLENVDKADFLVQSSLLKAMRTGRFPYSLGREISINNSVFIVSSTVYNGYSHGFVSYEEGIKMFPEERILQAERCQMKLLVGNASENVEKIGTKSVKVELKKKVTSKASTFLNKRKLVQSRVTSKSQKLFKEASWSCFDLNMPLEESEECTSSNDCEGESEVENHESWLHEFCNQIDGKVVFKPFDFESLVEQVIKIIDMNFQRVFGSELVLEIDYDAMSQILAATWLSEKKNAMENWIESVLGRGFVEAKKKYQIEDKLVIKLVKCESNFVEEQDLGLFLPARILS</sequence>
<evidence type="ECO:0000256" key="5">
    <source>
        <dbReference type="SAM" id="MobiDB-lite"/>
    </source>
</evidence>
<dbReference type="InterPro" id="IPR027417">
    <property type="entry name" value="P-loop_NTPase"/>
</dbReference>
<dbReference type="AlphaFoldDB" id="A0A445EW01"/>
<evidence type="ECO:0000256" key="1">
    <source>
        <dbReference type="ARBA" id="ARBA00008675"/>
    </source>
</evidence>
<keyword evidence="3" id="KW-0805">Transcription regulation</keyword>
<feature type="domain" description="SMAX1-like AAA+ ATPase lid" evidence="8">
    <location>
        <begin position="728"/>
        <end position="811"/>
    </location>
</feature>
<dbReference type="PANTHER" id="PTHR43572">
    <property type="entry name" value="CHAPERONE PROTEIN CLPD, CHLOROPLASTIC"/>
    <property type="match status" value="1"/>
</dbReference>
<evidence type="ECO:0000256" key="2">
    <source>
        <dbReference type="ARBA" id="ARBA00022737"/>
    </source>
</evidence>
<evidence type="ECO:0000259" key="6">
    <source>
        <dbReference type="Pfam" id="PF07724"/>
    </source>
</evidence>
<comment type="caution">
    <text evidence="9">The sequence shown here is derived from an EMBL/GenBank/DDBJ whole genome shotgun (WGS) entry which is preliminary data.</text>
</comment>
<feature type="domain" description="ATPase AAA-type core" evidence="6">
    <location>
        <begin position="465"/>
        <end position="588"/>
    </location>
</feature>
<dbReference type="PANTHER" id="PTHR43572:SF38">
    <property type="entry name" value="PROTEIN SMAX1-LIKE 6"/>
    <property type="match status" value="1"/>
</dbReference>